<keyword evidence="3" id="KW-1185">Reference proteome</keyword>
<keyword evidence="1" id="KW-0472">Membrane</keyword>
<gene>
    <name evidence="2" type="ORF">Poly41_14020</name>
</gene>
<name>A0A5C6E0A3_9BACT</name>
<feature type="transmembrane region" description="Helical" evidence="1">
    <location>
        <begin position="19"/>
        <end position="37"/>
    </location>
</feature>
<keyword evidence="1" id="KW-1133">Transmembrane helix</keyword>
<reference evidence="2 3" key="1">
    <citation type="submission" date="2019-02" db="EMBL/GenBank/DDBJ databases">
        <title>Deep-cultivation of Planctomycetes and their phenomic and genomic characterization uncovers novel biology.</title>
        <authorList>
            <person name="Wiegand S."/>
            <person name="Jogler M."/>
            <person name="Boedeker C."/>
            <person name="Pinto D."/>
            <person name="Vollmers J."/>
            <person name="Rivas-Marin E."/>
            <person name="Kohn T."/>
            <person name="Peeters S.H."/>
            <person name="Heuer A."/>
            <person name="Rast P."/>
            <person name="Oberbeckmann S."/>
            <person name="Bunk B."/>
            <person name="Jeske O."/>
            <person name="Meyerdierks A."/>
            <person name="Storesund J.E."/>
            <person name="Kallscheuer N."/>
            <person name="Luecker S."/>
            <person name="Lage O.M."/>
            <person name="Pohl T."/>
            <person name="Merkel B.J."/>
            <person name="Hornburger P."/>
            <person name="Mueller R.-W."/>
            <person name="Bruemmer F."/>
            <person name="Labrenz M."/>
            <person name="Spormann A.M."/>
            <person name="Op Den Camp H."/>
            <person name="Overmann J."/>
            <person name="Amann R."/>
            <person name="Jetten M.S.M."/>
            <person name="Mascher T."/>
            <person name="Medema M.H."/>
            <person name="Devos D.P."/>
            <person name="Kaster A.-K."/>
            <person name="Ovreas L."/>
            <person name="Rohde M."/>
            <person name="Galperin M.Y."/>
            <person name="Jogler C."/>
        </authorList>
    </citation>
    <scope>NUCLEOTIDE SEQUENCE [LARGE SCALE GENOMIC DNA]</scope>
    <source>
        <strain evidence="2 3">Poly41</strain>
    </source>
</reference>
<organism evidence="2 3">
    <name type="scientific">Novipirellula artificiosorum</name>
    <dbReference type="NCBI Taxonomy" id="2528016"/>
    <lineage>
        <taxon>Bacteria</taxon>
        <taxon>Pseudomonadati</taxon>
        <taxon>Planctomycetota</taxon>
        <taxon>Planctomycetia</taxon>
        <taxon>Pirellulales</taxon>
        <taxon>Pirellulaceae</taxon>
        <taxon>Novipirellula</taxon>
    </lineage>
</organism>
<dbReference type="Proteomes" id="UP000319143">
    <property type="component" value="Unassembled WGS sequence"/>
</dbReference>
<dbReference type="RefSeq" id="WP_146525161.1">
    <property type="nucleotide sequence ID" value="NZ_SJPV01000002.1"/>
</dbReference>
<evidence type="ECO:0000256" key="1">
    <source>
        <dbReference type="SAM" id="Phobius"/>
    </source>
</evidence>
<keyword evidence="1" id="KW-0812">Transmembrane</keyword>
<dbReference type="OrthoDB" id="272354at2"/>
<dbReference type="EMBL" id="SJPV01000002">
    <property type="protein sequence ID" value="TWU40569.1"/>
    <property type="molecule type" value="Genomic_DNA"/>
</dbReference>
<protein>
    <submittedName>
        <fullName evidence="2">Uncharacterized protein</fullName>
    </submittedName>
</protein>
<dbReference type="AlphaFoldDB" id="A0A5C6E0A3"/>
<proteinExistence type="predicted"/>
<accession>A0A5C6E0A3</accession>
<evidence type="ECO:0000313" key="3">
    <source>
        <dbReference type="Proteomes" id="UP000319143"/>
    </source>
</evidence>
<sequence length="171" mass="17576">MAACSTTSPDSGGGGLVKVLLPLVILGLLGWLGYSLLKDGPDKADRDVVDPLGGIEIDSGVPEVPAGMADLGTNLTGSMEKLNDVFGNIVDIESAKAQLPELTTINESLGASAAMYEKAPEAMKSTIGATISKILPGIKEKIDSVLAIPGVGEILKPIVDSLLERFAVFSA</sequence>
<comment type="caution">
    <text evidence="2">The sequence shown here is derived from an EMBL/GenBank/DDBJ whole genome shotgun (WGS) entry which is preliminary data.</text>
</comment>
<evidence type="ECO:0000313" key="2">
    <source>
        <dbReference type="EMBL" id="TWU40569.1"/>
    </source>
</evidence>